<evidence type="ECO:0000313" key="8">
    <source>
        <dbReference type="EMBL" id="CAI5780977.1"/>
    </source>
</evidence>
<dbReference type="SUPFAM" id="SSF48726">
    <property type="entry name" value="Immunoglobulin"/>
    <property type="match status" value="1"/>
</dbReference>
<name>A0AA35KMJ0_9SAUR</name>
<evidence type="ECO:0000256" key="5">
    <source>
        <dbReference type="SAM" id="Phobius"/>
    </source>
</evidence>
<evidence type="ECO:0000259" key="7">
    <source>
        <dbReference type="Pfam" id="PF07686"/>
    </source>
</evidence>
<evidence type="ECO:0000256" key="1">
    <source>
        <dbReference type="ARBA" id="ARBA00022729"/>
    </source>
</evidence>
<evidence type="ECO:0000256" key="2">
    <source>
        <dbReference type="ARBA" id="ARBA00023180"/>
    </source>
</evidence>
<sequence>MRGLSSRVPFPGEFLLAACLVGLWAPLSQATIGSVSVVSIPETPIEGQNVTFAVVNVTGTIREINWYRGVATDGSTRLFSYFPGNGNPQRNGVQHTGREFGFPNGSLLITRVRPNDSKVYTVMLLMRPKSSLKGSIELQLARSTTTTPPPTTPTTEPPPAKELTKPPLMLGWIVAGVVVGILLSGAVGAVLVYRFVLQKADPGTGMPTRLDPRGKKPPAPKHGDKEPIYETMDSPVESPRVEGKEPPPMSGPLPPLPGPCPGLDTNYMELLRRAESIYAEIKR</sequence>
<keyword evidence="2" id="KW-0325">Glycoprotein</keyword>
<keyword evidence="9" id="KW-1185">Reference proteome</keyword>
<feature type="transmembrane region" description="Helical" evidence="5">
    <location>
        <begin position="169"/>
        <end position="196"/>
    </location>
</feature>
<keyword evidence="5" id="KW-0472">Membrane</keyword>
<dbReference type="Proteomes" id="UP001178461">
    <property type="component" value="Chromosome 8"/>
</dbReference>
<evidence type="ECO:0000256" key="6">
    <source>
        <dbReference type="SAM" id="SignalP"/>
    </source>
</evidence>
<evidence type="ECO:0000256" key="4">
    <source>
        <dbReference type="SAM" id="MobiDB-lite"/>
    </source>
</evidence>
<dbReference type="Gene3D" id="2.60.40.10">
    <property type="entry name" value="Immunoglobulins"/>
    <property type="match status" value="1"/>
</dbReference>
<keyword evidence="5" id="KW-1133">Transmembrane helix</keyword>
<dbReference type="Pfam" id="PF07686">
    <property type="entry name" value="V-set"/>
    <property type="match status" value="1"/>
</dbReference>
<evidence type="ECO:0000313" key="9">
    <source>
        <dbReference type="Proteomes" id="UP001178461"/>
    </source>
</evidence>
<feature type="region of interest" description="Disordered" evidence="4">
    <location>
        <begin position="141"/>
        <end position="163"/>
    </location>
</feature>
<reference evidence="8" key="1">
    <citation type="submission" date="2022-12" db="EMBL/GenBank/DDBJ databases">
        <authorList>
            <person name="Alioto T."/>
            <person name="Alioto T."/>
            <person name="Gomez Garrido J."/>
        </authorList>
    </citation>
    <scope>NUCLEOTIDE SEQUENCE</scope>
</reference>
<dbReference type="AlphaFoldDB" id="A0AA35KMJ0"/>
<dbReference type="InterPro" id="IPR050831">
    <property type="entry name" value="CEA_cell_adhesion"/>
</dbReference>
<gene>
    <name evidence="8" type="ORF">PODLI_1B020317</name>
</gene>
<keyword evidence="1 6" id="KW-0732">Signal</keyword>
<proteinExistence type="inferred from homology"/>
<evidence type="ECO:0000256" key="3">
    <source>
        <dbReference type="ARBA" id="ARBA00038222"/>
    </source>
</evidence>
<feature type="region of interest" description="Disordered" evidence="4">
    <location>
        <begin position="202"/>
        <end position="261"/>
    </location>
</feature>
<feature type="chain" id="PRO_5041316905" evidence="6">
    <location>
        <begin position="31"/>
        <end position="283"/>
    </location>
</feature>
<dbReference type="PANTHER" id="PTHR44427">
    <property type="entry name" value="CARCINOEMBRYONIC ANTIGEN-RELATED CELL ADHESION MOLECULE 19"/>
    <property type="match status" value="1"/>
</dbReference>
<dbReference type="InterPro" id="IPR013783">
    <property type="entry name" value="Ig-like_fold"/>
</dbReference>
<accession>A0AA35KMJ0</accession>
<dbReference type="PANTHER" id="PTHR44427:SF21">
    <property type="entry name" value="CEA CELL ADHESION MOLECULE 19"/>
    <property type="match status" value="1"/>
</dbReference>
<comment type="similarity">
    <text evidence="3">Belongs to the immunoglobulin superfamily. CEA family.</text>
</comment>
<dbReference type="EMBL" id="OX395133">
    <property type="protein sequence ID" value="CAI5780977.1"/>
    <property type="molecule type" value="Genomic_DNA"/>
</dbReference>
<feature type="compositionally biased region" description="Pro residues" evidence="4">
    <location>
        <begin position="147"/>
        <end position="160"/>
    </location>
</feature>
<dbReference type="InterPro" id="IPR036179">
    <property type="entry name" value="Ig-like_dom_sf"/>
</dbReference>
<keyword evidence="5" id="KW-0812">Transmembrane</keyword>
<feature type="signal peptide" evidence="6">
    <location>
        <begin position="1"/>
        <end position="30"/>
    </location>
</feature>
<protein>
    <submittedName>
        <fullName evidence="8">Carcinoembryonic antigen-related cell adhesion molecule 19</fullName>
    </submittedName>
</protein>
<organism evidence="8 9">
    <name type="scientific">Podarcis lilfordi</name>
    <name type="common">Lilford's wall lizard</name>
    <dbReference type="NCBI Taxonomy" id="74358"/>
    <lineage>
        <taxon>Eukaryota</taxon>
        <taxon>Metazoa</taxon>
        <taxon>Chordata</taxon>
        <taxon>Craniata</taxon>
        <taxon>Vertebrata</taxon>
        <taxon>Euteleostomi</taxon>
        <taxon>Lepidosauria</taxon>
        <taxon>Squamata</taxon>
        <taxon>Bifurcata</taxon>
        <taxon>Unidentata</taxon>
        <taxon>Episquamata</taxon>
        <taxon>Laterata</taxon>
        <taxon>Lacertibaenia</taxon>
        <taxon>Lacertidae</taxon>
        <taxon>Podarcis</taxon>
    </lineage>
</organism>
<feature type="domain" description="Immunoglobulin V-set" evidence="7">
    <location>
        <begin position="46"/>
        <end position="139"/>
    </location>
</feature>
<feature type="compositionally biased region" description="Pro residues" evidence="4">
    <location>
        <begin position="246"/>
        <end position="260"/>
    </location>
</feature>
<dbReference type="InterPro" id="IPR013106">
    <property type="entry name" value="Ig_V-set"/>
</dbReference>